<dbReference type="Gene3D" id="1.10.3700.10">
    <property type="entry name" value="AGR C 984p-like"/>
    <property type="match status" value="1"/>
</dbReference>
<proteinExistence type="predicted"/>
<dbReference type="AlphaFoldDB" id="A0A1Y5TLQ7"/>
<evidence type="ECO:0008006" key="3">
    <source>
        <dbReference type="Google" id="ProtNLM"/>
    </source>
</evidence>
<accession>A0A1Y5TLQ7</accession>
<name>A0A1Y5TLQ7_9RHOB</name>
<reference evidence="1 2" key="1">
    <citation type="submission" date="2017-03" db="EMBL/GenBank/DDBJ databases">
        <authorList>
            <person name="Afonso C.L."/>
            <person name="Miller P.J."/>
            <person name="Scott M.A."/>
            <person name="Spackman E."/>
            <person name="Goraichik I."/>
            <person name="Dimitrov K.M."/>
            <person name="Suarez D.L."/>
            <person name="Swayne D.E."/>
        </authorList>
    </citation>
    <scope>NUCLEOTIDE SEQUENCE [LARGE SCALE GENOMIC DNA]</scope>
    <source>
        <strain evidence="1 2">CECT 7023</strain>
    </source>
</reference>
<dbReference type="InterPro" id="IPR010626">
    <property type="entry name" value="DUF1217"/>
</dbReference>
<protein>
    <recommendedName>
        <fullName evidence="3">DUF1217 domain-containing protein</fullName>
    </recommendedName>
</protein>
<dbReference type="Pfam" id="PF06748">
    <property type="entry name" value="DUF1217"/>
    <property type="match status" value="1"/>
</dbReference>
<gene>
    <name evidence="1" type="ORF">ROA7023_02958</name>
</gene>
<keyword evidence="2" id="KW-1185">Reference proteome</keyword>
<dbReference type="InterPro" id="IPR023157">
    <property type="entry name" value="AGR-C-984p-like_sf"/>
</dbReference>
<dbReference type="RefSeq" id="WP_085879765.1">
    <property type="nucleotide sequence ID" value="NZ_FWFZ01000016.1"/>
</dbReference>
<dbReference type="EMBL" id="FWFZ01000016">
    <property type="protein sequence ID" value="SLN63166.1"/>
    <property type="molecule type" value="Genomic_DNA"/>
</dbReference>
<sequence>MSFQPVVPMSGYVGWKFLNRTMEAQKDAYVQSAPVVRATDHFRAEIGKVTSVDDFMADRRLLQVALGAFGLDDDIGNIAFIRKVLEEGTVESDSFANRLSDSRYVALSETLGFGNLGGAGRTQFTSFAEDLIARYEDRQFGIAVGEQNNDMRMALNVASGIEDLLGDQKSERGRWFAIMGNPPLRSVFETALGFPSSFGQVDIDQQLEQFQDRAMSVLGSGDPADFGDPELQEKLIRLFLVRSEAQQFQFSSSASVALSLLQAG</sequence>
<dbReference type="SUPFAM" id="SSF158837">
    <property type="entry name" value="AGR C 984p-like"/>
    <property type="match status" value="1"/>
</dbReference>
<evidence type="ECO:0000313" key="2">
    <source>
        <dbReference type="Proteomes" id="UP000193900"/>
    </source>
</evidence>
<dbReference type="OrthoDB" id="7824597at2"/>
<evidence type="ECO:0000313" key="1">
    <source>
        <dbReference type="EMBL" id="SLN63166.1"/>
    </source>
</evidence>
<dbReference type="Proteomes" id="UP000193900">
    <property type="component" value="Unassembled WGS sequence"/>
</dbReference>
<organism evidence="1 2">
    <name type="scientific">Roseisalinus antarcticus</name>
    <dbReference type="NCBI Taxonomy" id="254357"/>
    <lineage>
        <taxon>Bacteria</taxon>
        <taxon>Pseudomonadati</taxon>
        <taxon>Pseudomonadota</taxon>
        <taxon>Alphaproteobacteria</taxon>
        <taxon>Rhodobacterales</taxon>
        <taxon>Roseobacteraceae</taxon>
        <taxon>Roseisalinus</taxon>
    </lineage>
</organism>